<dbReference type="InterPro" id="IPR018282">
    <property type="entry name" value="Ribosomal_eS6_CS"/>
</dbReference>
<name>A0A4S2JU77_9HYME</name>
<dbReference type="EMBL" id="QBLH01003436">
    <property type="protein sequence ID" value="TGZ38269.1"/>
    <property type="molecule type" value="Genomic_DNA"/>
</dbReference>
<evidence type="ECO:0000256" key="1">
    <source>
        <dbReference type="ARBA" id="ARBA00009312"/>
    </source>
</evidence>
<feature type="compositionally biased region" description="Polar residues" evidence="6">
    <location>
        <begin position="785"/>
        <end position="797"/>
    </location>
</feature>
<dbReference type="Pfam" id="PF01092">
    <property type="entry name" value="Ribosomal_S6e"/>
    <property type="match status" value="1"/>
</dbReference>
<dbReference type="GO" id="GO:1990904">
    <property type="term" value="C:ribonucleoprotein complex"/>
    <property type="evidence" value="ECO:0007669"/>
    <property type="project" value="UniProtKB-KW"/>
</dbReference>
<dbReference type="FunFam" id="1.20.5.2650:FF:000001">
    <property type="entry name" value="40S ribosomal protein S6"/>
    <property type="match status" value="1"/>
</dbReference>
<feature type="compositionally biased region" description="Polar residues" evidence="6">
    <location>
        <begin position="418"/>
        <end position="428"/>
    </location>
</feature>
<comment type="similarity">
    <text evidence="1">Belongs to the eukaryotic ribosomal protein eS6 family.</text>
</comment>
<protein>
    <recommendedName>
        <fullName evidence="4">Small ribosomal subunit protein eS6</fullName>
    </recommendedName>
    <alternativeName>
        <fullName evidence="5">40S ribosomal protein S6</fullName>
    </alternativeName>
</protein>
<keyword evidence="7" id="KW-1133">Transmembrane helix</keyword>
<evidence type="ECO:0000313" key="9">
    <source>
        <dbReference type="Proteomes" id="UP000310200"/>
    </source>
</evidence>
<reference evidence="8 9" key="1">
    <citation type="journal article" date="2019" name="Philos. Trans. R. Soc. Lond., B, Biol. Sci.">
        <title>Ant behaviour and brain gene expression of defending hosts depend on the ecological success of the intruding social parasite.</title>
        <authorList>
            <person name="Kaur R."/>
            <person name="Stoldt M."/>
            <person name="Jongepier E."/>
            <person name="Feldmeyer B."/>
            <person name="Menzel F."/>
            <person name="Bornberg-Bauer E."/>
            <person name="Foitzik S."/>
        </authorList>
    </citation>
    <scope>NUCLEOTIDE SEQUENCE [LARGE SCALE GENOMIC DNA]</scope>
    <source>
        <tissue evidence="8">Whole body</tissue>
    </source>
</reference>
<feature type="compositionally biased region" description="Low complexity" evidence="6">
    <location>
        <begin position="629"/>
        <end position="642"/>
    </location>
</feature>
<keyword evidence="3" id="KW-0687">Ribonucleoprotein</keyword>
<evidence type="ECO:0000313" key="8">
    <source>
        <dbReference type="EMBL" id="TGZ38269.1"/>
    </source>
</evidence>
<dbReference type="AlphaFoldDB" id="A0A4S2JU77"/>
<dbReference type="PANTHER" id="PTHR11502">
    <property type="entry name" value="40S RIBOSOMAL PROTEIN S6"/>
    <property type="match status" value="1"/>
</dbReference>
<feature type="transmembrane region" description="Helical" evidence="7">
    <location>
        <begin position="1202"/>
        <end position="1222"/>
    </location>
</feature>
<evidence type="ECO:0000256" key="3">
    <source>
        <dbReference type="ARBA" id="ARBA00023274"/>
    </source>
</evidence>
<accession>A0A4S2JU77</accession>
<dbReference type="Gene3D" id="1.20.5.2650">
    <property type="match status" value="1"/>
</dbReference>
<dbReference type="Proteomes" id="UP000310200">
    <property type="component" value="Unassembled WGS sequence"/>
</dbReference>
<comment type="caution">
    <text evidence="8">The sequence shown here is derived from an EMBL/GenBank/DDBJ whole genome shotgun (WGS) entry which is preliminary data.</text>
</comment>
<feature type="region of interest" description="Disordered" evidence="6">
    <location>
        <begin position="222"/>
        <end position="308"/>
    </location>
</feature>
<keyword evidence="7" id="KW-0472">Membrane</keyword>
<feature type="compositionally biased region" description="Basic and acidic residues" evidence="6">
    <location>
        <begin position="429"/>
        <end position="440"/>
    </location>
</feature>
<dbReference type="InterPro" id="IPR001377">
    <property type="entry name" value="Ribosomal_eS6"/>
</dbReference>
<keyword evidence="9" id="KW-1185">Reference proteome</keyword>
<evidence type="ECO:0000256" key="7">
    <source>
        <dbReference type="SAM" id="Phobius"/>
    </source>
</evidence>
<dbReference type="PROSITE" id="PS00578">
    <property type="entry name" value="RIBOSOMAL_S6E"/>
    <property type="match status" value="1"/>
</dbReference>
<organism evidence="8 9">
    <name type="scientific">Temnothorax longispinosus</name>
    <dbReference type="NCBI Taxonomy" id="300112"/>
    <lineage>
        <taxon>Eukaryota</taxon>
        <taxon>Metazoa</taxon>
        <taxon>Ecdysozoa</taxon>
        <taxon>Arthropoda</taxon>
        <taxon>Hexapoda</taxon>
        <taxon>Insecta</taxon>
        <taxon>Pterygota</taxon>
        <taxon>Neoptera</taxon>
        <taxon>Endopterygota</taxon>
        <taxon>Hymenoptera</taxon>
        <taxon>Apocrita</taxon>
        <taxon>Aculeata</taxon>
        <taxon>Formicoidea</taxon>
        <taxon>Formicidae</taxon>
        <taxon>Myrmicinae</taxon>
        <taxon>Temnothorax</taxon>
    </lineage>
</organism>
<evidence type="ECO:0000256" key="2">
    <source>
        <dbReference type="ARBA" id="ARBA00022980"/>
    </source>
</evidence>
<feature type="region of interest" description="Disordered" evidence="6">
    <location>
        <begin position="760"/>
        <end position="797"/>
    </location>
</feature>
<feature type="compositionally biased region" description="Basic and acidic residues" evidence="6">
    <location>
        <begin position="524"/>
        <end position="534"/>
    </location>
</feature>
<dbReference type="GO" id="GO:0006412">
    <property type="term" value="P:translation"/>
    <property type="evidence" value="ECO:0007669"/>
    <property type="project" value="InterPro"/>
</dbReference>
<feature type="region of interest" description="Disordered" evidence="6">
    <location>
        <begin position="410"/>
        <end position="440"/>
    </location>
</feature>
<dbReference type="STRING" id="300112.A0A4S2JU77"/>
<sequence>MCIWLLQLNVSYPATGCQKLFEISDEHKLRIFYERRMGAEVEADALGDEWKGYVVRISGGNDKQGFPMKQGILTNGRVRLLLSKGHSCYRPRRDGERKRKSVRGCIVDSNLSVLALVIIRKGKQEIPGLTDMNVPRRLGPKRASKIRKLFNLSKKDDVRQFVVKRPVQKEGKKERFKAPKIQRLITPIVLQRKRHRLALKKKRCLARKEQAAEYAKLLAQRQKEAKNRRQEELKRRRSASLRESKSSTQTAPAGGAQVQKMPKLGIATSETHTRPHFASHTQSSLMKRRTPMKSKQNSSSSMKDVSGLKRPQGNVILRSSGIHKKRSNIVKQSRSMQMMIMILKQQRDRRATVFLTDSELIKTCRSENPLISLRSDLIKDVSDDLKKCAGSPAKLANRTLRGELTKVVDESEKHADNSHASQGETNCTGRDHSESISVSSEDRTIVDVAYKLQLHLSDEEEPADSRCEVEVHRRGTESGEKPNDFPKEDCSEIETQIHPQNANAATNRKRTRKFWTNRRTGNERVDVDRARRTDLQNSKSTKHIDNPRDNSSANDKLAMNGNVIARRKGALQRNVASNQRAWKPPGVSKTWATESATSLQPISQKSSQSTEKSTASSRNKHSSSEHVEASNSESTSSSTSANQSKMLMKENRDPRANRMMKICEHLAETKQRQRLQSGGTLPKKRWSRTKIGTKFVDKRDDANPTLSKSKSRHCQTRPIVLKESSNNSNVEQHTASTLTRGKRARTMEVIHTLRKIINDSAREDEDAEENAVNDFDHEKDDNEIETSPNHDTSLQNNELHMFTKDDKSTLDGPIHTEPSCDLIDLTSSVTEIDTGTIEGESTLDGLIHTEYSPLKHIEINVESENTNENRELPLNGCKETLNTQMSVKLENYDSMEIAAKTTNDAAREVEKIIQEEAYQISLNLLENSDDKTDTDNDKQESTKCSNNHGASSTSVNNLSLTRSPSLTIDDCNVSHHSSEDITKYSENDVQDEDTVTSELKVDGIPSDVMAAFELAAERARNLHEAVIIYHRNLTSKESGKRNEKTDEDYEMSEFRDDRHCPGIHTPFTSRENEDKMKLKCEAMCHLANNGEDFDGFSTYSSRGSTSDRICDFESFSRSSKEDYFGIDQEEENNVLSENKRARSTLNESSDSDDTEYLIQILKEIQSRRNRSNENFGTKGAINKTLALPVAIKETCLISRENLISFIYCIVCTVVFWFLQFSFRCDSTK</sequence>
<evidence type="ECO:0000256" key="5">
    <source>
        <dbReference type="ARBA" id="ARBA00035403"/>
    </source>
</evidence>
<feature type="compositionally biased region" description="Basic and acidic residues" evidence="6">
    <location>
        <begin position="928"/>
        <end position="941"/>
    </location>
</feature>
<gene>
    <name evidence="8" type="ORF">DBV15_00490</name>
</gene>
<dbReference type="SMART" id="SM01405">
    <property type="entry name" value="Ribosomal_S6e"/>
    <property type="match status" value="1"/>
</dbReference>
<feature type="compositionally biased region" description="Low complexity" evidence="6">
    <location>
        <begin position="603"/>
        <end position="617"/>
    </location>
</feature>
<feature type="region of interest" description="Disordered" evidence="6">
    <location>
        <begin position="925"/>
        <end position="958"/>
    </location>
</feature>
<evidence type="ECO:0000256" key="4">
    <source>
        <dbReference type="ARBA" id="ARBA00035278"/>
    </source>
</evidence>
<feature type="region of interest" description="Disordered" evidence="6">
    <location>
        <begin position="571"/>
        <end position="654"/>
    </location>
</feature>
<keyword evidence="2" id="KW-0689">Ribosomal protein</keyword>
<feature type="compositionally biased region" description="Basic and acidic residues" evidence="6">
    <location>
        <begin position="222"/>
        <end position="245"/>
    </location>
</feature>
<feature type="compositionally biased region" description="Polar residues" evidence="6">
    <location>
        <begin position="590"/>
        <end position="602"/>
    </location>
</feature>
<feature type="compositionally biased region" description="Polar residues" evidence="6">
    <location>
        <begin position="942"/>
        <end position="958"/>
    </location>
</feature>
<feature type="region of interest" description="Disordered" evidence="6">
    <location>
        <begin position="524"/>
        <end position="556"/>
    </location>
</feature>
<keyword evidence="7" id="KW-0812">Transmembrane</keyword>
<feature type="compositionally biased region" description="Acidic residues" evidence="6">
    <location>
        <begin position="762"/>
        <end position="771"/>
    </location>
</feature>
<evidence type="ECO:0000256" key="6">
    <source>
        <dbReference type="SAM" id="MobiDB-lite"/>
    </source>
</evidence>
<dbReference type="GO" id="GO:0005840">
    <property type="term" value="C:ribosome"/>
    <property type="evidence" value="ECO:0007669"/>
    <property type="project" value="UniProtKB-KW"/>
</dbReference>
<feature type="compositionally biased region" description="Low complexity" evidence="6">
    <location>
        <begin position="293"/>
        <end position="305"/>
    </location>
</feature>
<dbReference type="GO" id="GO:0003735">
    <property type="term" value="F:structural constituent of ribosome"/>
    <property type="evidence" value="ECO:0007669"/>
    <property type="project" value="InterPro"/>
</dbReference>
<proteinExistence type="inferred from homology"/>